<dbReference type="PROSITE" id="PS51257">
    <property type="entry name" value="PROKAR_LIPOPROTEIN"/>
    <property type="match status" value="1"/>
</dbReference>
<gene>
    <name evidence="1" type="ORF">EZJ58_4387</name>
</gene>
<accession>A0A4R1NEW4</accession>
<protein>
    <recommendedName>
        <fullName evidence="3">Lipoprotein</fullName>
    </recommendedName>
</protein>
<dbReference type="RefSeq" id="WP_132925338.1">
    <property type="nucleotide sequence ID" value="NZ_SJOI01000001.1"/>
</dbReference>
<evidence type="ECO:0000313" key="1">
    <source>
        <dbReference type="EMBL" id="TCL06155.1"/>
    </source>
</evidence>
<sequence length="188" mass="20311">MNSRALATIAVVMILTGCTSSPMKSTKKDNPGGKYLTQVANPGCLPHASLNNTLTPPVLYQGMVSCIKANNLNDGALLFALAGTYSYFDALRVDTDQARQAHSSMLGEALQSINNDQRQAFWQAINARFSNKQQLAALCRQVQDIGKPIYAPAYVQTGRENAGAGDITLWNSALNGYMHCATDVLNIR</sequence>
<proteinExistence type="predicted"/>
<dbReference type="OrthoDB" id="9775724at2"/>
<reference evidence="1 2" key="1">
    <citation type="submission" date="2019-02" db="EMBL/GenBank/DDBJ databases">
        <title>Investigation of anaerobic lignin degradation for improved lignocellulosic biofuels.</title>
        <authorList>
            <person name="Deangelis K."/>
        </authorList>
    </citation>
    <scope>NUCLEOTIDE SEQUENCE [LARGE SCALE GENOMIC DNA]</scope>
    <source>
        <strain evidence="1 2">159R</strain>
    </source>
</reference>
<name>A0A4R1NEW4_9GAMM</name>
<keyword evidence="2" id="KW-1185">Reference proteome</keyword>
<dbReference type="AlphaFoldDB" id="A0A4R1NEW4"/>
<comment type="caution">
    <text evidence="1">The sequence shown here is derived from an EMBL/GenBank/DDBJ whole genome shotgun (WGS) entry which is preliminary data.</text>
</comment>
<organism evidence="1 2">
    <name type="scientific">Sodalis ligni</name>
    <dbReference type="NCBI Taxonomy" id="2697027"/>
    <lineage>
        <taxon>Bacteria</taxon>
        <taxon>Pseudomonadati</taxon>
        <taxon>Pseudomonadota</taxon>
        <taxon>Gammaproteobacteria</taxon>
        <taxon>Enterobacterales</taxon>
        <taxon>Bruguierivoracaceae</taxon>
        <taxon>Sodalis</taxon>
    </lineage>
</organism>
<dbReference type="EMBL" id="SJOI01000001">
    <property type="protein sequence ID" value="TCL06155.1"/>
    <property type="molecule type" value="Genomic_DNA"/>
</dbReference>
<evidence type="ECO:0000313" key="2">
    <source>
        <dbReference type="Proteomes" id="UP000294555"/>
    </source>
</evidence>
<evidence type="ECO:0008006" key="3">
    <source>
        <dbReference type="Google" id="ProtNLM"/>
    </source>
</evidence>
<dbReference type="Proteomes" id="UP000294555">
    <property type="component" value="Unassembled WGS sequence"/>
</dbReference>